<dbReference type="PATRIC" id="fig|883126.3.peg.4108"/>
<evidence type="ECO:0000259" key="3">
    <source>
        <dbReference type="Pfam" id="PF18426"/>
    </source>
</evidence>
<organism evidence="4 5">
    <name type="scientific">Massilia timonae CCUG 45783</name>
    <dbReference type="NCBI Taxonomy" id="883126"/>
    <lineage>
        <taxon>Bacteria</taxon>
        <taxon>Pseudomonadati</taxon>
        <taxon>Pseudomonadota</taxon>
        <taxon>Betaproteobacteria</taxon>
        <taxon>Burkholderiales</taxon>
        <taxon>Oxalobacteraceae</taxon>
        <taxon>Telluria group</taxon>
        <taxon>Massilia</taxon>
    </lineage>
</organism>
<dbReference type="InterPro" id="IPR041290">
    <property type="entry name" value="Tli4_C"/>
</dbReference>
<keyword evidence="1" id="KW-0175">Coiled coil</keyword>
<name>K9D7B0_9BURK</name>
<keyword evidence="5" id="KW-1185">Reference proteome</keyword>
<evidence type="ECO:0000313" key="5">
    <source>
        <dbReference type="Proteomes" id="UP000009874"/>
    </source>
</evidence>
<dbReference type="Proteomes" id="UP000009874">
    <property type="component" value="Unassembled WGS sequence"/>
</dbReference>
<feature type="coiled-coil region" evidence="1">
    <location>
        <begin position="163"/>
        <end position="190"/>
    </location>
</feature>
<gene>
    <name evidence="4" type="ORF">HMPREF9710_04078</name>
</gene>
<dbReference type="Pfam" id="PF18426">
    <property type="entry name" value="Tli4_C"/>
    <property type="match status" value="1"/>
</dbReference>
<dbReference type="EMBL" id="AGZI01000050">
    <property type="protein sequence ID" value="EKU80539.1"/>
    <property type="molecule type" value="Genomic_DNA"/>
</dbReference>
<accession>K9D7B0</accession>
<proteinExistence type="predicted"/>
<feature type="region of interest" description="Disordered" evidence="2">
    <location>
        <begin position="450"/>
        <end position="475"/>
    </location>
</feature>
<dbReference type="HOGENOM" id="CLU_607957_0_0_4"/>
<evidence type="ECO:0000256" key="1">
    <source>
        <dbReference type="SAM" id="Coils"/>
    </source>
</evidence>
<protein>
    <recommendedName>
        <fullName evidence="3">Tle cognate immunity protein 4 C-terminal domain-containing protein</fullName>
    </recommendedName>
</protein>
<evidence type="ECO:0000313" key="4">
    <source>
        <dbReference type="EMBL" id="EKU80539.1"/>
    </source>
</evidence>
<evidence type="ECO:0000256" key="2">
    <source>
        <dbReference type="SAM" id="MobiDB-lite"/>
    </source>
</evidence>
<feature type="domain" description="Tle cognate immunity protein 4 C-terminal" evidence="3">
    <location>
        <begin position="284"/>
        <end position="456"/>
    </location>
</feature>
<sequence length="475" mass="53667">MGVLIVRAPRAWLRKEHFFLFWSNSVAVSLVIALTSACDAKSNQTPPMQVDGEDAVPSRIPDAKRVLEVTAPNYRPVAGLESECLGRLVFEVKNKIEWPVYYNVPHGSGFWGRSFSNNVRSSGDTLRFGNTYIAVIGSVSGSSKEKIFDITPPAREANLRELIERSRRYIDEQRRENKDAESLRREVKQREEFIQMWQKSIEEMREKFEPFDPGVPASYGYWTSTLEGGIYMTKYSNYRAYLTRGDYIYIFESTVKMDTPAAKEAHRRDFSAMLKSFRPRALHEIPTEPGVCIPYGFIPDDGRTVVEFKQSLRFPDAPGVLYTIETGTVHPRRSKAPLLHALAHASINPPPQMREDEARPVVIKRIGPQSVKMGGLSASQGGVVLQAGLEGQKYDIYNVFTGYGGWLGTYVLPYILVEMHTVNRAVATEITQHPPPFEQSKQRLDTLLGGMRWRPTSPPMAEFSSASDPPRPNRD</sequence>
<comment type="caution">
    <text evidence="4">The sequence shown here is derived from an EMBL/GenBank/DDBJ whole genome shotgun (WGS) entry which is preliminary data.</text>
</comment>
<reference evidence="4 5" key="1">
    <citation type="submission" date="2012-09" db="EMBL/GenBank/DDBJ databases">
        <title>The Genome Sequence of Massilia timonae CCUG 45783.</title>
        <authorList>
            <consortium name="The Broad Institute Genome Sequencing Platform"/>
            <person name="Earl A."/>
            <person name="Ward D."/>
            <person name="Feldgarden M."/>
            <person name="Gevers D."/>
            <person name="Huys G."/>
            <person name="Walker B."/>
            <person name="Young S.K."/>
            <person name="Zeng Q."/>
            <person name="Gargeya S."/>
            <person name="Fitzgerald M."/>
            <person name="Haas B."/>
            <person name="Abouelleil A."/>
            <person name="Alvarado L."/>
            <person name="Arachchi H.M."/>
            <person name="Berlin A.M."/>
            <person name="Chapman S.B."/>
            <person name="Goldberg J."/>
            <person name="Griggs A."/>
            <person name="Gujja S."/>
            <person name="Hansen M."/>
            <person name="Howarth C."/>
            <person name="Imamovic A."/>
            <person name="Larimer J."/>
            <person name="McCowen C."/>
            <person name="Montmayeur A."/>
            <person name="Murphy C."/>
            <person name="Neiman D."/>
            <person name="Pearson M."/>
            <person name="Priest M."/>
            <person name="Roberts A."/>
            <person name="Saif S."/>
            <person name="Shea T."/>
            <person name="Sisk P."/>
            <person name="Sykes S."/>
            <person name="Wortman J."/>
            <person name="Nusbaum C."/>
            <person name="Birren B."/>
        </authorList>
    </citation>
    <scope>NUCLEOTIDE SEQUENCE [LARGE SCALE GENOMIC DNA]</scope>
    <source>
        <strain evidence="4 5">CCUG 45783</strain>
    </source>
</reference>
<dbReference type="eggNOG" id="ENOG50337DA">
    <property type="taxonomic scope" value="Bacteria"/>
</dbReference>
<dbReference type="AlphaFoldDB" id="K9D7B0"/>